<sequence length="202" mass="22565">MITLAHPLSLGLRSTSVRARRLWHLHRSIRCATVSYRLYHPNSPLVLSAPPPQSGKQFSRPSGGHSACQAWWLHFNQTKFLLSAGQQRKNQAKSCGAEQHSYLSSLQTRSTTTGFVRLSCQMRLLPLPSPYFLVRQHCTRSAILSPSSCSTVRGRKGLILGFTSILCRRCCGAHLRTCGTPHTLLYIAFPAPPYCTSVMSWR</sequence>
<reference evidence="1 2" key="1">
    <citation type="journal article" date="2024" name="Commun. Biol.">
        <title>Comparative genomic analysis of thermophilic fungi reveals convergent evolutionary adaptations and gene losses.</title>
        <authorList>
            <person name="Steindorff A.S."/>
            <person name="Aguilar-Pontes M.V."/>
            <person name="Robinson A.J."/>
            <person name="Andreopoulos B."/>
            <person name="LaButti K."/>
            <person name="Kuo A."/>
            <person name="Mondo S."/>
            <person name="Riley R."/>
            <person name="Otillar R."/>
            <person name="Haridas S."/>
            <person name="Lipzen A."/>
            <person name="Grimwood J."/>
            <person name="Schmutz J."/>
            <person name="Clum A."/>
            <person name="Reid I.D."/>
            <person name="Moisan M.C."/>
            <person name="Butler G."/>
            <person name="Nguyen T.T.M."/>
            <person name="Dewar K."/>
            <person name="Conant G."/>
            <person name="Drula E."/>
            <person name="Henrissat B."/>
            <person name="Hansel C."/>
            <person name="Singer S."/>
            <person name="Hutchinson M.I."/>
            <person name="de Vries R.P."/>
            <person name="Natvig D.O."/>
            <person name="Powell A.J."/>
            <person name="Tsang A."/>
            <person name="Grigoriev I.V."/>
        </authorList>
    </citation>
    <scope>NUCLEOTIDE SEQUENCE [LARGE SCALE GENOMIC DNA]</scope>
    <source>
        <strain evidence="1 2">ATCC 24622</strain>
    </source>
</reference>
<evidence type="ECO:0000313" key="1">
    <source>
        <dbReference type="EMBL" id="KAL1863169.1"/>
    </source>
</evidence>
<evidence type="ECO:0000313" key="2">
    <source>
        <dbReference type="Proteomes" id="UP001586593"/>
    </source>
</evidence>
<keyword evidence="2" id="KW-1185">Reference proteome</keyword>
<dbReference type="Proteomes" id="UP001586593">
    <property type="component" value="Unassembled WGS sequence"/>
</dbReference>
<protein>
    <submittedName>
        <fullName evidence="1">Uncharacterized protein</fullName>
    </submittedName>
</protein>
<name>A0ABR3WK23_9PEZI</name>
<organism evidence="1 2">
    <name type="scientific">Phialemonium thermophilum</name>
    <dbReference type="NCBI Taxonomy" id="223376"/>
    <lineage>
        <taxon>Eukaryota</taxon>
        <taxon>Fungi</taxon>
        <taxon>Dikarya</taxon>
        <taxon>Ascomycota</taxon>
        <taxon>Pezizomycotina</taxon>
        <taxon>Sordariomycetes</taxon>
        <taxon>Sordariomycetidae</taxon>
        <taxon>Cephalothecales</taxon>
        <taxon>Cephalothecaceae</taxon>
        <taxon>Phialemonium</taxon>
    </lineage>
</organism>
<dbReference type="EMBL" id="JAZHXJ010000359">
    <property type="protein sequence ID" value="KAL1863169.1"/>
    <property type="molecule type" value="Genomic_DNA"/>
</dbReference>
<accession>A0ABR3WK23</accession>
<proteinExistence type="predicted"/>
<gene>
    <name evidence="1" type="ORF">VTK73DRAFT_6361</name>
</gene>
<comment type="caution">
    <text evidence="1">The sequence shown here is derived from an EMBL/GenBank/DDBJ whole genome shotgun (WGS) entry which is preliminary data.</text>
</comment>